<keyword evidence="3" id="KW-1185">Reference proteome</keyword>
<feature type="region of interest" description="Disordered" evidence="1">
    <location>
        <begin position="153"/>
        <end position="172"/>
    </location>
</feature>
<protein>
    <submittedName>
        <fullName evidence="2">Uncharacterized protein</fullName>
    </submittedName>
</protein>
<dbReference type="EMBL" id="JAQQWP010000010">
    <property type="protein sequence ID" value="KAK8096608.1"/>
    <property type="molecule type" value="Genomic_DNA"/>
</dbReference>
<dbReference type="Proteomes" id="UP001392437">
    <property type="component" value="Unassembled WGS sequence"/>
</dbReference>
<gene>
    <name evidence="2" type="ORF">PG999_012552</name>
</gene>
<evidence type="ECO:0000313" key="2">
    <source>
        <dbReference type="EMBL" id="KAK8096608.1"/>
    </source>
</evidence>
<evidence type="ECO:0000313" key="3">
    <source>
        <dbReference type="Proteomes" id="UP001392437"/>
    </source>
</evidence>
<reference evidence="2 3" key="1">
    <citation type="submission" date="2023-01" db="EMBL/GenBank/DDBJ databases">
        <title>Analysis of 21 Apiospora genomes using comparative genomics revels a genus with tremendous synthesis potential of carbohydrate active enzymes and secondary metabolites.</title>
        <authorList>
            <person name="Sorensen T."/>
        </authorList>
    </citation>
    <scope>NUCLEOTIDE SEQUENCE [LARGE SCALE GENOMIC DNA]</scope>
    <source>
        <strain evidence="2 3">CBS 117206</strain>
    </source>
</reference>
<evidence type="ECO:0000256" key="1">
    <source>
        <dbReference type="SAM" id="MobiDB-lite"/>
    </source>
</evidence>
<sequence>MLVDNPKPEPDSNPTKAEFSELVTGQKWLASLGGVSSTTMKSAGVIVVLVAIVALGRASCLALTRPKPDVVCVVRCTDRIEQVIVSNPDIVLRRQESLLVDSFAKKRSKDDEIEDLARILRENSPANNATHFRFNHDQNHDVHLTGSQFGLDGLPNSKAGTERSSHSFSSVAPPSEFPDVGLHNFNLYDIQMLVERFASLEFEYALDSPRDGDCVSVASMVVVVGEDEPQDFYESHIG</sequence>
<accession>A0AAW0QNP5</accession>
<organism evidence="2 3">
    <name type="scientific">Apiospora kogelbergensis</name>
    <dbReference type="NCBI Taxonomy" id="1337665"/>
    <lineage>
        <taxon>Eukaryota</taxon>
        <taxon>Fungi</taxon>
        <taxon>Dikarya</taxon>
        <taxon>Ascomycota</taxon>
        <taxon>Pezizomycotina</taxon>
        <taxon>Sordariomycetes</taxon>
        <taxon>Xylariomycetidae</taxon>
        <taxon>Amphisphaeriales</taxon>
        <taxon>Apiosporaceae</taxon>
        <taxon>Apiospora</taxon>
    </lineage>
</organism>
<comment type="caution">
    <text evidence="2">The sequence shown here is derived from an EMBL/GenBank/DDBJ whole genome shotgun (WGS) entry which is preliminary data.</text>
</comment>
<proteinExistence type="predicted"/>
<name>A0AAW0QNP5_9PEZI</name>
<dbReference type="AlphaFoldDB" id="A0AAW0QNP5"/>